<organism evidence="1 2">
    <name type="scientific">Streptomyces fildesensis</name>
    <dbReference type="NCBI Taxonomy" id="375757"/>
    <lineage>
        <taxon>Bacteria</taxon>
        <taxon>Bacillati</taxon>
        <taxon>Actinomycetota</taxon>
        <taxon>Actinomycetes</taxon>
        <taxon>Kitasatosporales</taxon>
        <taxon>Streptomycetaceae</taxon>
        <taxon>Streptomyces</taxon>
    </lineage>
</organism>
<evidence type="ECO:0000313" key="1">
    <source>
        <dbReference type="EMBL" id="MFI9099419.1"/>
    </source>
</evidence>
<sequence>MRAKGINYDTGFSPAGSLSRPDFDPDVVRRELRIIADDLHCTAVRISGGDPERLSVAGRLAAEAGLEVWFAPFPCELTADQLGPFLADCADRAEELRRTGAEVVLVTGCELSLFSSGFIPGADLGARIAALTSGDPAVYATFGPITAALNALLAATVAEARKRFGGRITYASGPWEEIDWTPFDLVGVDAYRAEYNASTYREEIRGHFAHGKPVAATEFGCCTYRGASARGGTGWAILDERGGLDGDYVRDETEQADYLRELLAVFEEEGLDSAFWFTFASYGLPYSPDPRHDLDLAAYGVVRMLPSGHGTAYPDMVWEPKEAFGALAAAYGPKSE</sequence>
<dbReference type="Gene3D" id="3.20.20.80">
    <property type="entry name" value="Glycosidases"/>
    <property type="match status" value="1"/>
</dbReference>
<name>A0ABW8BZ22_9ACTN</name>
<accession>A0ABW8BZ22</accession>
<gene>
    <name evidence="1" type="ORF">ACIGXA_02765</name>
</gene>
<dbReference type="EMBL" id="JBITYG010000001">
    <property type="protein sequence ID" value="MFI9099419.1"/>
    <property type="molecule type" value="Genomic_DNA"/>
</dbReference>
<proteinExistence type="predicted"/>
<evidence type="ECO:0000313" key="2">
    <source>
        <dbReference type="Proteomes" id="UP001614394"/>
    </source>
</evidence>
<comment type="caution">
    <text evidence="1">The sequence shown here is derived from an EMBL/GenBank/DDBJ whole genome shotgun (WGS) entry which is preliminary data.</text>
</comment>
<dbReference type="InterPro" id="IPR017853">
    <property type="entry name" value="GH"/>
</dbReference>
<evidence type="ECO:0008006" key="3">
    <source>
        <dbReference type="Google" id="ProtNLM"/>
    </source>
</evidence>
<keyword evidence="2" id="KW-1185">Reference proteome</keyword>
<reference evidence="1 2" key="1">
    <citation type="submission" date="2024-10" db="EMBL/GenBank/DDBJ databases">
        <title>The Natural Products Discovery Center: Release of the First 8490 Sequenced Strains for Exploring Actinobacteria Biosynthetic Diversity.</title>
        <authorList>
            <person name="Kalkreuter E."/>
            <person name="Kautsar S.A."/>
            <person name="Yang D."/>
            <person name="Bader C.D."/>
            <person name="Teijaro C.N."/>
            <person name="Fluegel L."/>
            <person name="Davis C.M."/>
            <person name="Simpson J.R."/>
            <person name="Lauterbach L."/>
            <person name="Steele A.D."/>
            <person name="Gui C."/>
            <person name="Meng S."/>
            <person name="Li G."/>
            <person name="Viehrig K."/>
            <person name="Ye F."/>
            <person name="Su P."/>
            <person name="Kiefer A.F."/>
            <person name="Nichols A."/>
            <person name="Cepeda A.J."/>
            <person name="Yan W."/>
            <person name="Fan B."/>
            <person name="Jiang Y."/>
            <person name="Adhikari A."/>
            <person name="Zheng C.-J."/>
            <person name="Schuster L."/>
            <person name="Cowan T.M."/>
            <person name="Smanski M.J."/>
            <person name="Chevrette M.G."/>
            <person name="De Carvalho L.P.S."/>
            <person name="Shen B."/>
        </authorList>
    </citation>
    <scope>NUCLEOTIDE SEQUENCE [LARGE SCALE GENOMIC DNA]</scope>
    <source>
        <strain evidence="1 2">NPDC053399</strain>
    </source>
</reference>
<dbReference type="RefSeq" id="WP_399643773.1">
    <property type="nucleotide sequence ID" value="NZ_JBITYG010000001.1"/>
</dbReference>
<protein>
    <recommendedName>
        <fullName evidence="3">Abortive infection protein</fullName>
    </recommendedName>
</protein>
<dbReference type="Proteomes" id="UP001614394">
    <property type="component" value="Unassembled WGS sequence"/>
</dbReference>
<dbReference type="SUPFAM" id="SSF51445">
    <property type="entry name" value="(Trans)glycosidases"/>
    <property type="match status" value="1"/>
</dbReference>